<dbReference type="AlphaFoldDB" id="A0A0C2IX57"/>
<dbReference type="OMA" id="PSIRFWI"/>
<dbReference type="OrthoDB" id="6745403at2759"/>
<evidence type="ECO:0000313" key="8">
    <source>
        <dbReference type="EMBL" id="KII69924.1"/>
    </source>
</evidence>
<dbReference type="GO" id="GO:0072546">
    <property type="term" value="C:EMC complex"/>
    <property type="evidence" value="ECO:0007669"/>
    <property type="project" value="TreeGrafter"/>
</dbReference>
<feature type="transmembrane region" description="Helical" evidence="7">
    <location>
        <begin position="115"/>
        <end position="138"/>
    </location>
</feature>
<sequence>MLTIDPNIRIFVVIPLVFMNFCLCIIKAYALKIFGIGKTKDVMQSRTDQTIKRVSKLIENGAFIPSSAFEARRHFYNELDNGYLEKFKKPEQSMSTMFNDPNVLMGMMKNNMVNMMVMIVFGQWVNAVLSGYILNYHLRYPLDSNKCFKVEFLMFHSMLHGLCGFLSKDQLYFVLLPWAFWN</sequence>
<dbReference type="Proteomes" id="UP000031668">
    <property type="component" value="Unassembled WGS sequence"/>
</dbReference>
<evidence type="ECO:0000256" key="4">
    <source>
        <dbReference type="ARBA" id="ARBA00022692"/>
    </source>
</evidence>
<evidence type="ECO:0000256" key="1">
    <source>
        <dbReference type="ARBA" id="ARBA00004141"/>
    </source>
</evidence>
<evidence type="ECO:0000313" key="9">
    <source>
        <dbReference type="Proteomes" id="UP000031668"/>
    </source>
</evidence>
<dbReference type="GO" id="GO:0034975">
    <property type="term" value="P:protein folding in endoplasmic reticulum"/>
    <property type="evidence" value="ECO:0007669"/>
    <property type="project" value="TreeGrafter"/>
</dbReference>
<organism evidence="8 9">
    <name type="scientific">Thelohanellus kitauei</name>
    <name type="common">Myxosporean</name>
    <dbReference type="NCBI Taxonomy" id="669202"/>
    <lineage>
        <taxon>Eukaryota</taxon>
        <taxon>Metazoa</taxon>
        <taxon>Cnidaria</taxon>
        <taxon>Myxozoa</taxon>
        <taxon>Myxosporea</taxon>
        <taxon>Bivalvulida</taxon>
        <taxon>Platysporina</taxon>
        <taxon>Myxobolidae</taxon>
        <taxon>Thelohanellus</taxon>
    </lineage>
</organism>
<comment type="caution">
    <text evidence="8">The sequence shown here is derived from an EMBL/GenBank/DDBJ whole genome shotgun (WGS) entry which is preliminary data.</text>
</comment>
<dbReference type="EMBL" id="JWZT01002253">
    <property type="protein sequence ID" value="KII69924.1"/>
    <property type="molecule type" value="Genomic_DNA"/>
</dbReference>
<reference evidence="8 9" key="1">
    <citation type="journal article" date="2014" name="Genome Biol. Evol.">
        <title>The genome of the myxosporean Thelohanellus kitauei shows adaptations to nutrient acquisition within its fish host.</title>
        <authorList>
            <person name="Yang Y."/>
            <person name="Xiong J."/>
            <person name="Zhou Z."/>
            <person name="Huo F."/>
            <person name="Miao W."/>
            <person name="Ran C."/>
            <person name="Liu Y."/>
            <person name="Zhang J."/>
            <person name="Feng J."/>
            <person name="Wang M."/>
            <person name="Wang M."/>
            <person name="Wang L."/>
            <person name="Yao B."/>
        </authorList>
    </citation>
    <scope>NUCLEOTIDE SEQUENCE [LARGE SCALE GENOMIC DNA]</scope>
    <source>
        <strain evidence="8">Wuqing</strain>
    </source>
</reference>
<protein>
    <recommendedName>
        <fullName evidence="3">ER membrane protein complex subunit 3</fullName>
    </recommendedName>
</protein>
<name>A0A0C2IX57_THEKT</name>
<keyword evidence="9" id="KW-1185">Reference proteome</keyword>
<dbReference type="PANTHER" id="PTHR13116:SF5">
    <property type="entry name" value="ER MEMBRANE PROTEIN COMPLEX SUBUNIT 3"/>
    <property type="match status" value="1"/>
</dbReference>
<dbReference type="SMART" id="SM01415">
    <property type="entry name" value="DUF106"/>
    <property type="match status" value="1"/>
</dbReference>
<dbReference type="Pfam" id="PF01956">
    <property type="entry name" value="EMC3_TMCO1"/>
    <property type="match status" value="1"/>
</dbReference>
<dbReference type="PANTHER" id="PTHR13116">
    <property type="entry name" value="ER MEMBRANE PROTEIN COMPLEX SUBUNIT 3"/>
    <property type="match status" value="1"/>
</dbReference>
<keyword evidence="5 7" id="KW-1133">Transmembrane helix</keyword>
<evidence type="ECO:0000256" key="2">
    <source>
        <dbReference type="ARBA" id="ARBA00005376"/>
    </source>
</evidence>
<keyword evidence="6 7" id="KW-0472">Membrane</keyword>
<evidence type="ECO:0000256" key="6">
    <source>
        <dbReference type="ARBA" id="ARBA00023136"/>
    </source>
</evidence>
<proteinExistence type="inferred from homology"/>
<evidence type="ECO:0000256" key="3">
    <source>
        <dbReference type="ARBA" id="ARBA00020822"/>
    </source>
</evidence>
<evidence type="ECO:0000256" key="5">
    <source>
        <dbReference type="ARBA" id="ARBA00022989"/>
    </source>
</evidence>
<keyword evidence="4 7" id="KW-0812">Transmembrane</keyword>
<comment type="subcellular location">
    <subcellularLocation>
        <location evidence="1">Membrane</location>
        <topology evidence="1">Multi-pass membrane protein</topology>
    </subcellularLocation>
</comment>
<dbReference type="InterPro" id="IPR008568">
    <property type="entry name" value="EMC3"/>
</dbReference>
<evidence type="ECO:0000256" key="7">
    <source>
        <dbReference type="SAM" id="Phobius"/>
    </source>
</evidence>
<feature type="transmembrane region" description="Helical" evidence="7">
    <location>
        <begin position="6"/>
        <end position="30"/>
    </location>
</feature>
<accession>A0A0C2IX57</accession>
<dbReference type="InterPro" id="IPR002809">
    <property type="entry name" value="EMC3/TMCO1"/>
</dbReference>
<gene>
    <name evidence="8" type="ORF">RF11_15707</name>
</gene>
<comment type="similarity">
    <text evidence="2">Belongs to the EMC3 family.</text>
</comment>